<accession>A0ABD2FJT2</accession>
<dbReference type="AlphaFoldDB" id="A0ABD2FJT2"/>
<keyword evidence="3" id="KW-1185">Reference proteome</keyword>
<dbReference type="Proteomes" id="UP001619887">
    <property type="component" value="Unassembled WGS sequence"/>
</dbReference>
<protein>
    <recommendedName>
        <fullName evidence="4">Oxysterol-binding protein 1</fullName>
    </recommendedName>
</protein>
<dbReference type="InterPro" id="IPR000648">
    <property type="entry name" value="Oxysterol-bd"/>
</dbReference>
<evidence type="ECO:0000313" key="2">
    <source>
        <dbReference type="EMBL" id="KAL3041799.1"/>
    </source>
</evidence>
<evidence type="ECO:0000313" key="3">
    <source>
        <dbReference type="Proteomes" id="UP001619887"/>
    </source>
</evidence>
<keyword evidence="1" id="KW-0175">Coiled coil</keyword>
<dbReference type="SUPFAM" id="SSF144000">
    <property type="entry name" value="Oxysterol-binding protein-like"/>
    <property type="match status" value="1"/>
</dbReference>
<gene>
    <name evidence="2" type="ORF">OYC64_019889</name>
</gene>
<sequence length="83" mass="9940">MEAGVWDEANIQKQRLEECQRLERKKREAQANQALEEGQDIEGYQPLWFEKRAEHSGESTYIYRGGYWEAKDRQDWSICPDIF</sequence>
<organism evidence="2 3">
    <name type="scientific">Pagothenia borchgrevinki</name>
    <name type="common">Bald rockcod</name>
    <name type="synonym">Trematomus borchgrevinki</name>
    <dbReference type="NCBI Taxonomy" id="8213"/>
    <lineage>
        <taxon>Eukaryota</taxon>
        <taxon>Metazoa</taxon>
        <taxon>Chordata</taxon>
        <taxon>Craniata</taxon>
        <taxon>Vertebrata</taxon>
        <taxon>Euteleostomi</taxon>
        <taxon>Actinopterygii</taxon>
        <taxon>Neopterygii</taxon>
        <taxon>Teleostei</taxon>
        <taxon>Neoteleostei</taxon>
        <taxon>Acanthomorphata</taxon>
        <taxon>Eupercaria</taxon>
        <taxon>Perciformes</taxon>
        <taxon>Notothenioidei</taxon>
        <taxon>Nototheniidae</taxon>
        <taxon>Pagothenia</taxon>
    </lineage>
</organism>
<dbReference type="Pfam" id="PF01237">
    <property type="entry name" value="Oxysterol_BP"/>
    <property type="match status" value="1"/>
</dbReference>
<dbReference type="EMBL" id="JBIYXZ010002089">
    <property type="protein sequence ID" value="KAL3041799.1"/>
    <property type="molecule type" value="Genomic_DNA"/>
</dbReference>
<proteinExistence type="predicted"/>
<reference evidence="2 3" key="1">
    <citation type="journal article" date="2022" name="G3 (Bethesda)">
        <title>Evaluating Illumina-, Nanopore-, and PacBio-based genome assembly strategies with the bald notothen, Trematomus borchgrevinki.</title>
        <authorList>
            <person name="Rayamajhi N."/>
            <person name="Cheng C.C."/>
            <person name="Catchen J.M."/>
        </authorList>
    </citation>
    <scope>NUCLEOTIDE SEQUENCE [LARGE SCALE GENOMIC DNA]</scope>
    <source>
        <strain evidence="2">AGRC-2024</strain>
    </source>
</reference>
<reference evidence="2 3" key="2">
    <citation type="journal article" date="2024" name="G3 (Bethesda)">
        <title>The genome of the cryopelagic Antarctic bald notothen, Trematomus borchgrevinki.</title>
        <authorList>
            <person name="Rayamajhi N."/>
            <person name="Rivera-Colon A.G."/>
            <person name="Minhas B.F."/>
            <person name="Cheng C.C."/>
            <person name="Catchen J.M."/>
        </authorList>
    </citation>
    <scope>NUCLEOTIDE SEQUENCE [LARGE SCALE GENOMIC DNA]</scope>
    <source>
        <strain evidence="2">AGRC-2024</strain>
    </source>
</reference>
<comment type="caution">
    <text evidence="2">The sequence shown here is derived from an EMBL/GenBank/DDBJ whole genome shotgun (WGS) entry which is preliminary data.</text>
</comment>
<evidence type="ECO:0008006" key="4">
    <source>
        <dbReference type="Google" id="ProtNLM"/>
    </source>
</evidence>
<feature type="coiled-coil region" evidence="1">
    <location>
        <begin position="12"/>
        <end position="39"/>
    </location>
</feature>
<name>A0ABD2FJT2_PAGBO</name>
<evidence type="ECO:0000256" key="1">
    <source>
        <dbReference type="SAM" id="Coils"/>
    </source>
</evidence>
<dbReference type="InterPro" id="IPR037239">
    <property type="entry name" value="OSBP_sf"/>
</dbReference>